<evidence type="ECO:0000313" key="2">
    <source>
        <dbReference type="RefSeq" id="XP_013072630.2"/>
    </source>
</evidence>
<dbReference type="AlphaFoldDB" id="A0A9U8E497"/>
<dbReference type="SUPFAM" id="SSF56399">
    <property type="entry name" value="ADP-ribosylation"/>
    <property type="match status" value="1"/>
</dbReference>
<dbReference type="RefSeq" id="XP_013072630.2">
    <property type="nucleotide sequence ID" value="XM_013217176.2"/>
</dbReference>
<name>A0A9U8E497_BIOGL</name>
<accession>A0A9U8E497</accession>
<dbReference type="KEGG" id="bgt:106059531"/>
<dbReference type="GeneID" id="106059531"/>
<proteinExistence type="predicted"/>
<dbReference type="Gene3D" id="3.90.175.10">
    <property type="entry name" value="Diphtheria Toxin, domain 1"/>
    <property type="match status" value="1"/>
</dbReference>
<dbReference type="Proteomes" id="UP001165740">
    <property type="component" value="Chromosome 5"/>
</dbReference>
<gene>
    <name evidence="2" type="primary">LOC106059531</name>
</gene>
<keyword evidence="1" id="KW-1185">Reference proteome</keyword>
<evidence type="ECO:0000313" key="1">
    <source>
        <dbReference type="Proteomes" id="UP001165740"/>
    </source>
</evidence>
<organism evidence="1 2">
    <name type="scientific">Biomphalaria glabrata</name>
    <name type="common">Bloodfluke planorb</name>
    <name type="synonym">Freshwater snail</name>
    <dbReference type="NCBI Taxonomy" id="6526"/>
    <lineage>
        <taxon>Eukaryota</taxon>
        <taxon>Metazoa</taxon>
        <taxon>Spiralia</taxon>
        <taxon>Lophotrochozoa</taxon>
        <taxon>Mollusca</taxon>
        <taxon>Gastropoda</taxon>
        <taxon>Heterobranchia</taxon>
        <taxon>Euthyneura</taxon>
        <taxon>Panpulmonata</taxon>
        <taxon>Hygrophila</taxon>
        <taxon>Lymnaeoidea</taxon>
        <taxon>Planorbidae</taxon>
        <taxon>Biomphalaria</taxon>
    </lineage>
</organism>
<sequence length="539" mass="61450">MAVSLQKEADPYLRKAISVLEAYCNTIQEITDQPLNLQIQHFVLHINFVIEIDYPFVKIQAFNTISKGHSLSLNSITTQEALWSLEVLAVYTETLNNVLAKYFKAQKDLKKKDMTKKTEILGELKRLKDGIDAVLALIDKIMEYYNFKPVEMNVNEKLLPSLDELQTQKDFVCAIKKKLKLDKLHEIFSEYKGDFKVSDATILCSILGLQEEYRTFLDTLQADGEDHREDCYFIIKLLESKEQDLNYDTNDMGIAGLSKNLVSLGFTQARASAIAKNIPSELIDLQMPSFWAERYLENAYLYHPLLSAVSRYPYSEDEKDKWFQKEIPTDQRDEPNEDIKSFKIRMLNSTSKSPVNNKLVEDYLGKVKDEDKDSVLLFHGTTHAGAKSILTSGITLTAGQKGQDFSSGDGFYLSEKLEDADKWSGAARGEHKAVVVFKVKKEMLDASKEHGLDLTGDQETWQRVVKLCRNYYQDKNAEAKLLNGVSFIRGHYCLNPIDFAQDKSNAEGFGQSAIQICIRDEDYSVKFGSLKNIYCVVFY</sequence>
<protein>
    <submittedName>
        <fullName evidence="2">Uncharacterized protein LOC106059531</fullName>
    </submittedName>
</protein>
<dbReference type="OrthoDB" id="6080426at2759"/>
<reference evidence="2" key="1">
    <citation type="submission" date="2025-08" db="UniProtKB">
        <authorList>
            <consortium name="RefSeq"/>
        </authorList>
    </citation>
    <scope>IDENTIFICATION</scope>
</reference>